<accession>A0A915JGQ3</accession>
<proteinExistence type="predicted"/>
<dbReference type="Proteomes" id="UP000887565">
    <property type="component" value="Unplaced"/>
</dbReference>
<dbReference type="WBParaSite" id="nRc.2.0.1.t24923-RA">
    <property type="protein sequence ID" value="nRc.2.0.1.t24923-RA"/>
    <property type="gene ID" value="nRc.2.0.1.g24923"/>
</dbReference>
<reference evidence="2" key="1">
    <citation type="submission" date="2022-11" db="UniProtKB">
        <authorList>
            <consortium name="WormBaseParasite"/>
        </authorList>
    </citation>
    <scope>IDENTIFICATION</scope>
</reference>
<sequence length="64" mass="7284">MLTFFAAAFKSESCSKVFVPTKSYETSDYVASVSRRRAWLQLYVAENVGIRENQLLRHKEVPAG</sequence>
<dbReference type="AlphaFoldDB" id="A0A915JGQ3"/>
<organism evidence="1 2">
    <name type="scientific">Romanomermis culicivorax</name>
    <name type="common">Nematode worm</name>
    <dbReference type="NCBI Taxonomy" id="13658"/>
    <lineage>
        <taxon>Eukaryota</taxon>
        <taxon>Metazoa</taxon>
        <taxon>Ecdysozoa</taxon>
        <taxon>Nematoda</taxon>
        <taxon>Enoplea</taxon>
        <taxon>Dorylaimia</taxon>
        <taxon>Mermithida</taxon>
        <taxon>Mermithoidea</taxon>
        <taxon>Mermithidae</taxon>
        <taxon>Romanomermis</taxon>
    </lineage>
</organism>
<evidence type="ECO:0000313" key="1">
    <source>
        <dbReference type="Proteomes" id="UP000887565"/>
    </source>
</evidence>
<keyword evidence="1" id="KW-1185">Reference proteome</keyword>
<name>A0A915JGQ3_ROMCU</name>
<evidence type="ECO:0000313" key="2">
    <source>
        <dbReference type="WBParaSite" id="nRc.2.0.1.t24923-RA"/>
    </source>
</evidence>
<protein>
    <submittedName>
        <fullName evidence="2">Uncharacterized protein</fullName>
    </submittedName>
</protein>